<name>A0A8X6YQ65_9ARAC</name>
<accession>A0A8X6YQ65</accession>
<proteinExistence type="predicted"/>
<protein>
    <submittedName>
        <fullName evidence="1">Uncharacterized protein</fullName>
    </submittedName>
</protein>
<evidence type="ECO:0000313" key="1">
    <source>
        <dbReference type="EMBL" id="GFY76448.1"/>
    </source>
</evidence>
<sequence length="107" mass="12057">MVKLFPLEFGQFCVCDPGYTIFPEYCLLPAMNSGRFKTFHSQKLDTTSLFVNHQILQGSTIISPHAQPRQLDDALYKSLCSLLRMLRSPPDTPFASLDVSQRSSMAI</sequence>
<comment type="caution">
    <text evidence="1">The sequence shown here is derived from an EMBL/GenBank/DDBJ whole genome shotgun (WGS) entry which is preliminary data.</text>
</comment>
<organism evidence="1 2">
    <name type="scientific">Trichonephila inaurata madagascariensis</name>
    <dbReference type="NCBI Taxonomy" id="2747483"/>
    <lineage>
        <taxon>Eukaryota</taxon>
        <taxon>Metazoa</taxon>
        <taxon>Ecdysozoa</taxon>
        <taxon>Arthropoda</taxon>
        <taxon>Chelicerata</taxon>
        <taxon>Arachnida</taxon>
        <taxon>Araneae</taxon>
        <taxon>Araneomorphae</taxon>
        <taxon>Entelegynae</taxon>
        <taxon>Araneoidea</taxon>
        <taxon>Nephilidae</taxon>
        <taxon>Trichonephila</taxon>
        <taxon>Trichonephila inaurata</taxon>
    </lineage>
</organism>
<evidence type="ECO:0000313" key="2">
    <source>
        <dbReference type="Proteomes" id="UP000886998"/>
    </source>
</evidence>
<reference evidence="1" key="1">
    <citation type="submission" date="2020-08" db="EMBL/GenBank/DDBJ databases">
        <title>Multicomponent nature underlies the extraordinary mechanical properties of spider dragline silk.</title>
        <authorList>
            <person name="Kono N."/>
            <person name="Nakamura H."/>
            <person name="Mori M."/>
            <person name="Yoshida Y."/>
            <person name="Ohtoshi R."/>
            <person name="Malay A.D."/>
            <person name="Moran D.A.P."/>
            <person name="Tomita M."/>
            <person name="Numata K."/>
            <person name="Arakawa K."/>
        </authorList>
    </citation>
    <scope>NUCLEOTIDE SEQUENCE</scope>
</reference>
<keyword evidence="2" id="KW-1185">Reference proteome</keyword>
<dbReference type="EMBL" id="BMAV01021953">
    <property type="protein sequence ID" value="GFY76448.1"/>
    <property type="molecule type" value="Genomic_DNA"/>
</dbReference>
<dbReference type="AlphaFoldDB" id="A0A8X6YQ65"/>
<gene>
    <name evidence="1" type="ORF">TNIN_192421</name>
</gene>
<dbReference type="Proteomes" id="UP000886998">
    <property type="component" value="Unassembled WGS sequence"/>
</dbReference>